<gene>
    <name evidence="1" type="ORF">GCK32_005331</name>
</gene>
<keyword evidence="2" id="KW-1185">Reference proteome</keyword>
<proteinExistence type="predicted"/>
<dbReference type="Proteomes" id="UP001331761">
    <property type="component" value="Unassembled WGS sequence"/>
</dbReference>
<sequence>MVDSHDLIYKTFLITRQYLIDIDKLMEQHTTNGILDEEGYMNALSVQNNLAYSLWKKYKETQKSMQWQWQPAAEFVDYLFDIAKQARNGQIAQPQETDAILCKFNALAQSGKELIYRKLRVLYNLCNDSLPTFSIWLKKMRAGWRK</sequence>
<accession>A0AAN8ITW8</accession>
<comment type="caution">
    <text evidence="1">The sequence shown here is derived from an EMBL/GenBank/DDBJ whole genome shotgun (WGS) entry which is preliminary data.</text>
</comment>
<reference evidence="1 2" key="1">
    <citation type="submission" date="2019-10" db="EMBL/GenBank/DDBJ databases">
        <title>Assembly and Annotation for the nematode Trichostrongylus colubriformis.</title>
        <authorList>
            <person name="Martin J."/>
        </authorList>
    </citation>
    <scope>NUCLEOTIDE SEQUENCE [LARGE SCALE GENOMIC DNA]</scope>
    <source>
        <strain evidence="1">G859</strain>
        <tissue evidence="1">Whole worm</tissue>
    </source>
</reference>
<name>A0AAN8ITW8_TRICO</name>
<organism evidence="1 2">
    <name type="scientific">Trichostrongylus colubriformis</name>
    <name type="common">Black scour worm</name>
    <dbReference type="NCBI Taxonomy" id="6319"/>
    <lineage>
        <taxon>Eukaryota</taxon>
        <taxon>Metazoa</taxon>
        <taxon>Ecdysozoa</taxon>
        <taxon>Nematoda</taxon>
        <taxon>Chromadorea</taxon>
        <taxon>Rhabditida</taxon>
        <taxon>Rhabditina</taxon>
        <taxon>Rhabditomorpha</taxon>
        <taxon>Strongyloidea</taxon>
        <taxon>Trichostrongylidae</taxon>
        <taxon>Trichostrongylus</taxon>
    </lineage>
</organism>
<evidence type="ECO:0000313" key="2">
    <source>
        <dbReference type="Proteomes" id="UP001331761"/>
    </source>
</evidence>
<protein>
    <submittedName>
        <fullName evidence="1">Uncharacterized protein</fullName>
    </submittedName>
</protein>
<evidence type="ECO:0000313" key="1">
    <source>
        <dbReference type="EMBL" id="KAK5983328.1"/>
    </source>
</evidence>
<dbReference type="EMBL" id="WIXE01004117">
    <property type="protein sequence ID" value="KAK5983328.1"/>
    <property type="molecule type" value="Genomic_DNA"/>
</dbReference>
<dbReference type="AlphaFoldDB" id="A0AAN8ITW8"/>